<sequence length="152" mass="16872">RNHKLKFLRPHSQASRRRCSVLAECLQASQPTARSPLLTCQWPLPTAHARESHLEENKMGGVFLGMPGTWAGHMHEAADHYTTKIGGLPDWPIPLPSASVDLFKCNSCKSDLSLLAQVYAPISHKSLNIEERVIYVFGCLMPECGSTTLESY</sequence>
<dbReference type="AlphaFoldDB" id="A0ABD2S9V9"/>
<proteinExistence type="predicted"/>
<dbReference type="Proteomes" id="UP001627284">
    <property type="component" value="Unassembled WGS sequence"/>
</dbReference>
<comment type="caution">
    <text evidence="1">The sequence shown here is derived from an EMBL/GenBank/DDBJ whole genome shotgun (WGS) entry which is preliminary data.</text>
</comment>
<feature type="non-terminal residue" evidence="1">
    <location>
        <position position="1"/>
    </location>
</feature>
<evidence type="ECO:0000313" key="1">
    <source>
        <dbReference type="EMBL" id="KAL3339696.1"/>
    </source>
</evidence>
<dbReference type="EMBL" id="JBJKTR010000016">
    <property type="protein sequence ID" value="KAL3339696.1"/>
    <property type="molecule type" value="Genomic_DNA"/>
</dbReference>
<gene>
    <name evidence="1" type="ORF">AABB24_028350</name>
</gene>
<keyword evidence="2" id="KW-1185">Reference proteome</keyword>
<name>A0ABD2S9V9_9SOLN</name>
<dbReference type="PANTHER" id="PTHR47762">
    <property type="entry name" value="OSJNBB0079B02.4 PROTEIN"/>
    <property type="match status" value="1"/>
</dbReference>
<accession>A0ABD2S9V9</accession>
<reference evidence="1 2" key="1">
    <citation type="submission" date="2024-05" db="EMBL/GenBank/DDBJ databases">
        <title>De novo assembly of an allotetraploid wild potato.</title>
        <authorList>
            <person name="Hosaka A.J."/>
        </authorList>
    </citation>
    <scope>NUCLEOTIDE SEQUENCE [LARGE SCALE GENOMIC DNA]</scope>
    <source>
        <tissue evidence="1">Young leaves</tissue>
    </source>
</reference>
<organism evidence="1 2">
    <name type="scientific">Solanum stoloniferum</name>
    <dbReference type="NCBI Taxonomy" id="62892"/>
    <lineage>
        <taxon>Eukaryota</taxon>
        <taxon>Viridiplantae</taxon>
        <taxon>Streptophyta</taxon>
        <taxon>Embryophyta</taxon>
        <taxon>Tracheophyta</taxon>
        <taxon>Spermatophyta</taxon>
        <taxon>Magnoliopsida</taxon>
        <taxon>eudicotyledons</taxon>
        <taxon>Gunneridae</taxon>
        <taxon>Pentapetalae</taxon>
        <taxon>asterids</taxon>
        <taxon>lamiids</taxon>
        <taxon>Solanales</taxon>
        <taxon>Solanaceae</taxon>
        <taxon>Solanoideae</taxon>
        <taxon>Solaneae</taxon>
        <taxon>Solanum</taxon>
    </lineage>
</organism>
<protein>
    <submittedName>
        <fullName evidence="1">Uncharacterized protein</fullName>
    </submittedName>
</protein>
<evidence type="ECO:0000313" key="2">
    <source>
        <dbReference type="Proteomes" id="UP001627284"/>
    </source>
</evidence>
<dbReference type="PANTHER" id="PTHR47762:SF2">
    <property type="entry name" value="OS04G0640800 PROTEIN"/>
    <property type="match status" value="1"/>
</dbReference>